<evidence type="ECO:0000313" key="4">
    <source>
        <dbReference type="Proteomes" id="UP001157384"/>
    </source>
</evidence>
<gene>
    <name evidence="3" type="ORF">FCPL1_gp2</name>
</gene>
<feature type="compositionally biased region" description="Acidic residues" evidence="2">
    <location>
        <begin position="254"/>
        <end position="266"/>
    </location>
</feature>
<feature type="compositionally biased region" description="Basic and acidic residues" evidence="2">
    <location>
        <begin position="283"/>
        <end position="304"/>
    </location>
</feature>
<feature type="compositionally biased region" description="Basic and acidic residues" evidence="2">
    <location>
        <begin position="191"/>
        <end position="203"/>
    </location>
</feature>
<keyword evidence="1" id="KW-0175">Coiled coil</keyword>
<feature type="compositionally biased region" description="Low complexity" evidence="2">
    <location>
        <begin position="305"/>
        <end position="320"/>
    </location>
</feature>
<feature type="region of interest" description="Disordered" evidence="2">
    <location>
        <begin position="465"/>
        <end position="492"/>
    </location>
</feature>
<feature type="compositionally biased region" description="Acidic residues" evidence="2">
    <location>
        <begin position="330"/>
        <end position="341"/>
    </location>
</feature>
<feature type="compositionally biased region" description="Polar residues" evidence="2">
    <location>
        <begin position="204"/>
        <end position="225"/>
    </location>
</feature>
<dbReference type="Proteomes" id="UP001157384">
    <property type="component" value="Segment"/>
</dbReference>
<evidence type="ECO:0000313" key="3">
    <source>
        <dbReference type="EMBL" id="UHK03160.1"/>
    </source>
</evidence>
<organism evidence="3 4">
    <name type="scientific">Hangzhou cletus punctiger lispivirus 1</name>
    <dbReference type="NCBI Taxonomy" id="2905566"/>
    <lineage>
        <taxon>Viruses</taxon>
        <taxon>Riboviria</taxon>
        <taxon>Orthornavirae</taxon>
        <taxon>Negarnaviricota</taxon>
        <taxon>Haploviricotina</taxon>
        <taxon>Monjiviricetes</taxon>
        <taxon>Mononegavirales</taxon>
        <taxon>Lispiviridae</taxon>
        <taxon>Hemipvirus</taxon>
        <taxon>Hemipvirus veri</taxon>
    </lineage>
</organism>
<evidence type="ECO:0008006" key="5">
    <source>
        <dbReference type="Google" id="ProtNLM"/>
    </source>
</evidence>
<sequence length="644" mass="74333">MPPESKGSMITINIIILKRQVPYVSMNPITSIENIEENPQQISIAELTTSPPETGDPFEIYHETSPATIQLKNCSSEVITKSLQILNKEPAIFLKENPLPEVYQKIDTVQFQAKEFLLNIFEQYKTGNLLGKKLPPSIQTIISDFNKQQETMPSKAKRNRRNLKQSKSHFEEPGNPKNKKQQRTDPLNNKTIEEHLETLREESSSNFNPSTSTGTQSGNKTTGSQELLEKGVKQSSKGVEAHKFVRNPNFENSSESEDQDPLDDNVPDSRNRLPKSSKKKKDKLSTNRSKKEGKTPIDEEDKMKSLPSSSQQSPRPGPSSEKYPSHIFDSEDSETGSEPDPDLVNKLLQLRGDVPSDQSKENLREEGVSNLFVKNLIENDEFLKFIFDQFEEVTRLFDSKFQNLELKNRKEKERIKKQLSDLTKSNDELHQTVQQLEKRINQLETVVKSKKVLMSQIEPPSVLEELNPNSIKASTLPRPKQNKKRELEHSDSNYLKAKPSFIRDRYKYKTQESYPEEETEDFFSLIETCKIRTTRQEDKVTKVSAKYVEMIESSEEDEEEIREESFSDEEVQENQEIREMRLIADRVQKVIDTLYPEGEEMNMKKVKKGLKAFYKVADSEAKKYMDDEENYDLLLTYLINQNRA</sequence>
<feature type="coiled-coil region" evidence="1">
    <location>
        <begin position="401"/>
        <end position="453"/>
    </location>
</feature>
<protein>
    <recommendedName>
        <fullName evidence="5">Phosphoprotein</fullName>
    </recommendedName>
</protein>
<keyword evidence="4" id="KW-1185">Reference proteome</keyword>
<feature type="compositionally biased region" description="Basic residues" evidence="2">
    <location>
        <begin position="155"/>
        <end position="167"/>
    </location>
</feature>
<evidence type="ECO:0000256" key="1">
    <source>
        <dbReference type="SAM" id="Coils"/>
    </source>
</evidence>
<accession>A0A8K1XCG0</accession>
<evidence type="ECO:0000256" key="2">
    <source>
        <dbReference type="SAM" id="MobiDB-lite"/>
    </source>
</evidence>
<feature type="region of interest" description="Disordered" evidence="2">
    <location>
        <begin position="146"/>
        <end position="343"/>
    </location>
</feature>
<feature type="compositionally biased region" description="Basic residues" evidence="2">
    <location>
        <begin position="272"/>
        <end position="282"/>
    </location>
</feature>
<dbReference type="EMBL" id="MZ209674">
    <property type="protein sequence ID" value="UHK03160.1"/>
    <property type="molecule type" value="Viral_cRNA"/>
</dbReference>
<proteinExistence type="predicted"/>
<reference evidence="3 4" key="1">
    <citation type="submission" date="2021-05" db="EMBL/GenBank/DDBJ databases">
        <authorList>
            <person name="Feng G."/>
        </authorList>
    </citation>
    <scope>NUCLEOTIDE SEQUENCE [LARGE SCALE GENOMIC DNA]</scope>
    <source>
        <strain evidence="3">DJCFY60</strain>
    </source>
</reference>
<name>A0A8K1XCG0_9MONO</name>